<dbReference type="GO" id="GO:0071555">
    <property type="term" value="P:cell wall organization"/>
    <property type="evidence" value="ECO:0007669"/>
    <property type="project" value="UniProtKB-UniRule"/>
</dbReference>
<feature type="signal peptide" evidence="8">
    <location>
        <begin position="1"/>
        <end position="24"/>
    </location>
</feature>
<dbReference type="InterPro" id="IPR005490">
    <property type="entry name" value="LD_TPept_cat_dom"/>
</dbReference>
<comment type="caution">
    <text evidence="10">The sequence shown here is derived from an EMBL/GenBank/DDBJ whole genome shotgun (WGS) entry which is preliminary data.</text>
</comment>
<dbReference type="InterPro" id="IPR038063">
    <property type="entry name" value="Transpep_catalytic_dom"/>
</dbReference>
<keyword evidence="4 7" id="KW-0133">Cell shape</keyword>
<evidence type="ECO:0000256" key="1">
    <source>
        <dbReference type="ARBA" id="ARBA00004752"/>
    </source>
</evidence>
<evidence type="ECO:0000256" key="7">
    <source>
        <dbReference type="PROSITE-ProRule" id="PRU01373"/>
    </source>
</evidence>
<dbReference type="SUPFAM" id="SSF141523">
    <property type="entry name" value="L,D-transpeptidase catalytic domain-like"/>
    <property type="match status" value="1"/>
</dbReference>
<keyword evidence="8" id="KW-0732">Signal</keyword>
<dbReference type="InterPro" id="IPR050979">
    <property type="entry name" value="LD-transpeptidase"/>
</dbReference>
<gene>
    <name evidence="10" type="ORF">HZF05_21075</name>
</gene>
<comment type="pathway">
    <text evidence="1 7">Cell wall biogenesis; peptidoglycan biosynthesis.</text>
</comment>
<evidence type="ECO:0000256" key="2">
    <source>
        <dbReference type="ARBA" id="ARBA00005992"/>
    </source>
</evidence>
<feature type="active site" description="Nucleophile" evidence="7">
    <location>
        <position position="175"/>
    </location>
</feature>
<evidence type="ECO:0000256" key="4">
    <source>
        <dbReference type="ARBA" id="ARBA00022960"/>
    </source>
</evidence>
<dbReference type="PANTHER" id="PTHR30582">
    <property type="entry name" value="L,D-TRANSPEPTIDASE"/>
    <property type="match status" value="1"/>
</dbReference>
<keyword evidence="3" id="KW-0808">Transferase</keyword>
<feature type="active site" description="Proton donor/acceptor" evidence="7">
    <location>
        <position position="162"/>
    </location>
</feature>
<dbReference type="GO" id="GO:0008360">
    <property type="term" value="P:regulation of cell shape"/>
    <property type="evidence" value="ECO:0007669"/>
    <property type="project" value="UniProtKB-UniRule"/>
</dbReference>
<accession>A0A838LCK0</accession>
<feature type="domain" description="L,D-TPase catalytic" evidence="9">
    <location>
        <begin position="91"/>
        <end position="199"/>
    </location>
</feature>
<dbReference type="PANTHER" id="PTHR30582:SF2">
    <property type="entry name" value="L,D-TRANSPEPTIDASE YCIB-RELATED"/>
    <property type="match status" value="1"/>
</dbReference>
<proteinExistence type="inferred from homology"/>
<dbReference type="AlphaFoldDB" id="A0A838LCK0"/>
<evidence type="ECO:0000256" key="6">
    <source>
        <dbReference type="ARBA" id="ARBA00023316"/>
    </source>
</evidence>
<feature type="chain" id="PRO_5032669831" evidence="8">
    <location>
        <begin position="25"/>
        <end position="213"/>
    </location>
</feature>
<protein>
    <submittedName>
        <fullName evidence="10">L,D-transpeptidase family protein</fullName>
    </submittedName>
</protein>
<dbReference type="GO" id="GO:0071972">
    <property type="term" value="F:peptidoglycan L,D-transpeptidase activity"/>
    <property type="evidence" value="ECO:0007669"/>
    <property type="project" value="TreeGrafter"/>
</dbReference>
<dbReference type="Proteomes" id="UP000570166">
    <property type="component" value="Unassembled WGS sequence"/>
</dbReference>
<evidence type="ECO:0000256" key="5">
    <source>
        <dbReference type="ARBA" id="ARBA00022984"/>
    </source>
</evidence>
<name>A0A838LCK0_9SPHN</name>
<keyword evidence="5 7" id="KW-0573">Peptidoglycan synthesis</keyword>
<dbReference type="GO" id="GO:0005576">
    <property type="term" value="C:extracellular region"/>
    <property type="evidence" value="ECO:0007669"/>
    <property type="project" value="TreeGrafter"/>
</dbReference>
<dbReference type="CDD" id="cd16913">
    <property type="entry name" value="YkuD_like"/>
    <property type="match status" value="1"/>
</dbReference>
<dbReference type="Pfam" id="PF03734">
    <property type="entry name" value="YkuD"/>
    <property type="match status" value="1"/>
</dbReference>
<sequence length="213" mass="22627">MRHKVWLTAAIGIAALAPAVVRIADTVGGQADARPAPHQPVAKPAKVAAVVRPAKADDASYAVKRVLDVPEPMKIGDYVWNEDGAPKTGRIIITVDLAAGVMSVFRDGYEIGAAAIMYGADDHPTPLGVFAISQKDAHHVSNLYDAPMPYMMRLTNDGITIHGSKMRWNGATHGCVGVPEDFAHKVFDQVKLGDRVIVTKGEMLGVGEAIKAA</sequence>
<evidence type="ECO:0000256" key="8">
    <source>
        <dbReference type="SAM" id="SignalP"/>
    </source>
</evidence>
<keyword evidence="6 7" id="KW-0961">Cell wall biogenesis/degradation</keyword>
<dbReference type="PROSITE" id="PS52029">
    <property type="entry name" value="LD_TPASE"/>
    <property type="match status" value="1"/>
</dbReference>
<keyword evidence="11" id="KW-1185">Reference proteome</keyword>
<dbReference type="UniPathway" id="UPA00219"/>
<evidence type="ECO:0000313" key="10">
    <source>
        <dbReference type="EMBL" id="MBA2936580.1"/>
    </source>
</evidence>
<reference evidence="10 11" key="1">
    <citation type="submission" date="2020-07" db="EMBL/GenBank/DDBJ databases">
        <authorList>
            <person name="Sun Q."/>
        </authorList>
    </citation>
    <scope>NUCLEOTIDE SEQUENCE [LARGE SCALE GENOMIC DNA]</scope>
    <source>
        <strain evidence="10 11">CGMCC 1.13654</strain>
    </source>
</reference>
<dbReference type="GO" id="GO:0018104">
    <property type="term" value="P:peptidoglycan-protein cross-linking"/>
    <property type="evidence" value="ECO:0007669"/>
    <property type="project" value="TreeGrafter"/>
</dbReference>
<dbReference type="EMBL" id="JACEIB010000027">
    <property type="protein sequence ID" value="MBA2936580.1"/>
    <property type="molecule type" value="Genomic_DNA"/>
</dbReference>
<dbReference type="Gene3D" id="2.40.440.10">
    <property type="entry name" value="L,D-transpeptidase catalytic domain-like"/>
    <property type="match status" value="1"/>
</dbReference>
<evidence type="ECO:0000259" key="9">
    <source>
        <dbReference type="PROSITE" id="PS52029"/>
    </source>
</evidence>
<organism evidence="10 11">
    <name type="scientific">Sphingomonas chungangi</name>
    <dbReference type="NCBI Taxonomy" id="2683589"/>
    <lineage>
        <taxon>Bacteria</taxon>
        <taxon>Pseudomonadati</taxon>
        <taxon>Pseudomonadota</taxon>
        <taxon>Alphaproteobacteria</taxon>
        <taxon>Sphingomonadales</taxon>
        <taxon>Sphingomonadaceae</taxon>
        <taxon>Sphingomonas</taxon>
    </lineage>
</organism>
<dbReference type="GO" id="GO:0016740">
    <property type="term" value="F:transferase activity"/>
    <property type="evidence" value="ECO:0007669"/>
    <property type="project" value="UniProtKB-KW"/>
</dbReference>
<evidence type="ECO:0000313" key="11">
    <source>
        <dbReference type="Proteomes" id="UP000570166"/>
    </source>
</evidence>
<evidence type="ECO:0000256" key="3">
    <source>
        <dbReference type="ARBA" id="ARBA00022679"/>
    </source>
</evidence>
<comment type="similarity">
    <text evidence="2">Belongs to the YkuD family.</text>
</comment>